<sequence>MRQHPNESIDTLKSTAWSDVVLLLGENAESILADLLLDCGIFVRMSAGRDNYLQLSGIPLAELKPKRKQPLSTGNPQTSKPHNRPADPSLIRFVRNRILYSRPGLNRSGKVKFGLKHVHALERFPDSTQPKHTVHVIQHVFPLQFGLHNVFTSVVDPAETAQPLKDYAFREQEIGERWKGRLVKVPRRLRGGAINVVRKIQRNHRTCSYSQLLRYYCPLTAIATQGMMNSEKTQHTLCPSNSEQPVTQMTKSSPSFDSSGPVRDQYDSETSFLPHATSLEMVSAFCRSVIAKLLPQDALGAGSDGEHNMRIIMQRIDQFIRLRRFETLSLHQVMQGLRVKAIEWLGSPKTGQGQNLSKSDFSKRVEILQEFVYYLLDSILIPLIRSNFYVTESSSHRNRLFYFRHDIWRKLSEPSLATLRLNMFVQPLPSEIRRVLATRSLGYSHLRLLPKDTGSRPITNLRRRQIKRISGRRILVQSINSQLTPIFSVLKYEWGQNPSVFGSAMLSAADIHGKLAEFKTGVPCQSAFYFAKMDIKSCFDSIPQNELLLAVTDLFHQPAYRTTKHVETKSADDKDCNQEPQLRRRFVGSARVVDDKAVFSETSIQSLASKKRRVVFSDTGNHRIWTRSSLLKLLHTHVEESIVKVGKKHMIQKDGIPQGSMLSSLLCSYFYGMFESQELSFLDAESCLLLRLIDDFLLITIDKSLAKLFLETMAKGDPKYGIQVNTDKSLANFDVTINGHKVPRLHGTTWFPYCGMSIQMNTLVLQKDREKKDAYVRNSLTVETGSKAGKILQRKVLSSLKLQMHAMLVDVALNSKRQVMSTLLANFAESAMKFHQYLGQLSQNQRPSEGLIRGLIQDTITTAFKICSTKNGGRQRIGWPEMSWLGACAFQRVLQRKQSQYRVVLAWLNTLRAETELRVGMHTGDREALIKENEQMFRGYIY</sequence>
<dbReference type="GO" id="GO:0070034">
    <property type="term" value="F:telomerase RNA binding"/>
    <property type="evidence" value="ECO:0007669"/>
    <property type="project" value="TreeGrafter"/>
</dbReference>
<proteinExistence type="inferred from homology"/>
<keyword evidence="17" id="KW-1185">Reference proteome</keyword>
<comment type="catalytic activity">
    <reaction evidence="12 13">
        <text>DNA(n) + a 2'-deoxyribonucleoside 5'-triphosphate = DNA(n+1) + diphosphate</text>
        <dbReference type="Rhea" id="RHEA:22508"/>
        <dbReference type="Rhea" id="RHEA-COMP:17339"/>
        <dbReference type="Rhea" id="RHEA-COMP:17340"/>
        <dbReference type="ChEBI" id="CHEBI:33019"/>
        <dbReference type="ChEBI" id="CHEBI:61560"/>
        <dbReference type="ChEBI" id="CHEBI:173112"/>
        <dbReference type="EC" id="2.7.7.49"/>
    </reaction>
</comment>
<reference evidence="16 17" key="1">
    <citation type="submission" date="2023-08" db="EMBL/GenBank/DDBJ databases">
        <title>Black Yeasts Isolated from many extreme environments.</title>
        <authorList>
            <person name="Coleine C."/>
            <person name="Stajich J.E."/>
            <person name="Selbmann L."/>
        </authorList>
    </citation>
    <scope>NUCLEOTIDE SEQUENCE [LARGE SCALE GENOMIC DNA]</scope>
    <source>
        <strain evidence="16 17">CCFEE 5792</strain>
    </source>
</reference>
<keyword evidence="9 13" id="KW-0779">Telomere</keyword>
<dbReference type="InterPro" id="IPR003545">
    <property type="entry name" value="Telomerase_RT"/>
</dbReference>
<dbReference type="PROSITE" id="PS50878">
    <property type="entry name" value="RT_POL"/>
    <property type="match status" value="1"/>
</dbReference>
<dbReference type="GO" id="GO:0000333">
    <property type="term" value="C:telomerase catalytic core complex"/>
    <property type="evidence" value="ECO:0007669"/>
    <property type="project" value="TreeGrafter"/>
</dbReference>
<keyword evidence="10 13" id="KW-0695">RNA-directed DNA polymerase</keyword>
<evidence type="ECO:0000256" key="5">
    <source>
        <dbReference type="ARBA" id="ARBA00022679"/>
    </source>
</evidence>
<evidence type="ECO:0000259" key="15">
    <source>
        <dbReference type="PROSITE" id="PS50878"/>
    </source>
</evidence>
<dbReference type="EMBL" id="JAVRRD010000001">
    <property type="protein sequence ID" value="KAK5064250.1"/>
    <property type="molecule type" value="Genomic_DNA"/>
</dbReference>
<dbReference type="GeneID" id="89968305"/>
<dbReference type="RefSeq" id="XP_064711574.1">
    <property type="nucleotide sequence ID" value="XM_064843714.1"/>
</dbReference>
<protein>
    <recommendedName>
        <fullName evidence="3 13">Telomerase reverse transcriptase</fullName>
        <ecNumber evidence="2 13">2.7.7.49</ecNumber>
    </recommendedName>
    <alternativeName>
        <fullName evidence="13">Telomerase catalytic subunit</fullName>
    </alternativeName>
</protein>
<feature type="region of interest" description="Disordered" evidence="14">
    <location>
        <begin position="234"/>
        <end position="264"/>
    </location>
</feature>
<keyword evidence="4 13" id="KW-0158">Chromosome</keyword>
<comment type="subcellular location">
    <subcellularLocation>
        <location evidence="13">Nucleus</location>
    </subcellularLocation>
    <subcellularLocation>
        <location evidence="13">Chromosome</location>
        <location evidence="13">Telomere</location>
    </subcellularLocation>
</comment>
<comment type="similarity">
    <text evidence="1 13">Belongs to the reverse transcriptase family. Telomerase subfamily.</text>
</comment>
<dbReference type="AlphaFoldDB" id="A0AAV9NS75"/>
<evidence type="ECO:0000256" key="1">
    <source>
        <dbReference type="ARBA" id="ARBA00008001"/>
    </source>
</evidence>
<dbReference type="GO" id="GO:0007004">
    <property type="term" value="P:telomere maintenance via telomerase"/>
    <property type="evidence" value="ECO:0007669"/>
    <property type="project" value="TreeGrafter"/>
</dbReference>
<dbReference type="GO" id="GO:0042162">
    <property type="term" value="F:telomeric DNA binding"/>
    <property type="evidence" value="ECO:0007669"/>
    <property type="project" value="TreeGrafter"/>
</dbReference>
<feature type="compositionally biased region" description="Polar residues" evidence="14">
    <location>
        <begin position="70"/>
        <end position="80"/>
    </location>
</feature>
<evidence type="ECO:0000313" key="16">
    <source>
        <dbReference type="EMBL" id="KAK5064250.1"/>
    </source>
</evidence>
<evidence type="ECO:0000256" key="8">
    <source>
        <dbReference type="ARBA" id="ARBA00022842"/>
    </source>
</evidence>
<name>A0AAV9NS75_9EURO</name>
<dbReference type="Proteomes" id="UP001358417">
    <property type="component" value="Unassembled WGS sequence"/>
</dbReference>
<evidence type="ECO:0000256" key="7">
    <source>
        <dbReference type="ARBA" id="ARBA00022723"/>
    </source>
</evidence>
<dbReference type="CDD" id="cd01648">
    <property type="entry name" value="TERT"/>
    <property type="match status" value="1"/>
</dbReference>
<evidence type="ECO:0000256" key="4">
    <source>
        <dbReference type="ARBA" id="ARBA00022454"/>
    </source>
</evidence>
<evidence type="ECO:0000256" key="11">
    <source>
        <dbReference type="ARBA" id="ARBA00023242"/>
    </source>
</evidence>
<feature type="compositionally biased region" description="Polar residues" evidence="14">
    <location>
        <begin position="234"/>
        <end position="258"/>
    </location>
</feature>
<dbReference type="SMART" id="SM00975">
    <property type="entry name" value="Telomerase_RBD"/>
    <property type="match status" value="1"/>
</dbReference>
<keyword evidence="6 13" id="KW-0548">Nucleotidyltransferase</keyword>
<dbReference type="InterPro" id="IPR000477">
    <property type="entry name" value="RT_dom"/>
</dbReference>
<organism evidence="16 17">
    <name type="scientific">Exophiala bonariae</name>
    <dbReference type="NCBI Taxonomy" id="1690606"/>
    <lineage>
        <taxon>Eukaryota</taxon>
        <taxon>Fungi</taxon>
        <taxon>Dikarya</taxon>
        <taxon>Ascomycota</taxon>
        <taxon>Pezizomycotina</taxon>
        <taxon>Eurotiomycetes</taxon>
        <taxon>Chaetothyriomycetidae</taxon>
        <taxon>Chaetothyriales</taxon>
        <taxon>Herpotrichiellaceae</taxon>
        <taxon>Exophiala</taxon>
    </lineage>
</organism>
<keyword evidence="8 13" id="KW-0460">Magnesium</keyword>
<evidence type="ECO:0000256" key="13">
    <source>
        <dbReference type="RuleBase" id="RU365061"/>
    </source>
</evidence>
<dbReference type="Pfam" id="PF21399">
    <property type="entry name" value="TERT_C"/>
    <property type="match status" value="1"/>
</dbReference>
<feature type="region of interest" description="Disordered" evidence="14">
    <location>
        <begin position="64"/>
        <end position="87"/>
    </location>
</feature>
<keyword evidence="7 13" id="KW-0479">Metal-binding</keyword>
<dbReference type="Gene3D" id="3.30.70.2630">
    <property type="match status" value="1"/>
</dbReference>
<evidence type="ECO:0000313" key="17">
    <source>
        <dbReference type="Proteomes" id="UP001358417"/>
    </source>
</evidence>
<dbReference type="EC" id="2.7.7.49" evidence="2 13"/>
<evidence type="ECO:0000256" key="14">
    <source>
        <dbReference type="SAM" id="MobiDB-lite"/>
    </source>
</evidence>
<dbReference type="InterPro" id="IPR021891">
    <property type="entry name" value="Telomerase_RBD"/>
</dbReference>
<dbReference type="InterPro" id="IPR049139">
    <property type="entry name" value="TERT_C"/>
</dbReference>
<dbReference type="PANTHER" id="PTHR12066:SF0">
    <property type="entry name" value="TELOMERASE REVERSE TRANSCRIPTASE"/>
    <property type="match status" value="1"/>
</dbReference>
<dbReference type="PANTHER" id="PTHR12066">
    <property type="entry name" value="TELOMERASE REVERSE TRANSCRIPTASE"/>
    <property type="match status" value="1"/>
</dbReference>
<dbReference type="Pfam" id="PF12009">
    <property type="entry name" value="Telomerase_RBD"/>
    <property type="match status" value="1"/>
</dbReference>
<comment type="caution">
    <text evidence="16">The sequence shown here is derived from an EMBL/GenBank/DDBJ whole genome shotgun (WGS) entry which is preliminary data.</text>
</comment>
<dbReference type="GO" id="GO:0003720">
    <property type="term" value="F:telomerase activity"/>
    <property type="evidence" value="ECO:0007669"/>
    <property type="project" value="InterPro"/>
</dbReference>
<gene>
    <name evidence="16" type="ORF">LTR84_000083</name>
</gene>
<dbReference type="Gene3D" id="1.10.132.70">
    <property type="match status" value="1"/>
</dbReference>
<dbReference type="Gene3D" id="1.10.357.90">
    <property type="match status" value="1"/>
</dbReference>
<evidence type="ECO:0000256" key="12">
    <source>
        <dbReference type="ARBA" id="ARBA00048173"/>
    </source>
</evidence>
<dbReference type="GO" id="GO:0000781">
    <property type="term" value="C:chromosome, telomeric region"/>
    <property type="evidence" value="ECO:0007669"/>
    <property type="project" value="UniProtKB-SubCell"/>
</dbReference>
<dbReference type="PRINTS" id="PR01365">
    <property type="entry name" value="TELOMERASERT"/>
</dbReference>
<keyword evidence="11 13" id="KW-0539">Nucleus</keyword>
<comment type="function">
    <text evidence="13">Telomerase is a ribonucleoprotein enzyme essential for the replication of chromosome termini in most eukaryotes. It elongates telomeres. It is a reverse transcriptase that adds simple sequence repeats to chromosome ends by copying a template sequence within the RNA component of the enzyme.</text>
</comment>
<evidence type="ECO:0000256" key="6">
    <source>
        <dbReference type="ARBA" id="ARBA00022695"/>
    </source>
</evidence>
<keyword evidence="5 13" id="KW-0808">Transferase</keyword>
<dbReference type="GO" id="GO:0046872">
    <property type="term" value="F:metal ion binding"/>
    <property type="evidence" value="ECO:0007669"/>
    <property type="project" value="UniProtKB-KW"/>
</dbReference>
<accession>A0AAV9NS75</accession>
<evidence type="ECO:0000256" key="10">
    <source>
        <dbReference type="ARBA" id="ARBA00022918"/>
    </source>
</evidence>
<feature type="domain" description="Reverse transcriptase" evidence="15">
    <location>
        <begin position="430"/>
        <end position="758"/>
    </location>
</feature>
<evidence type="ECO:0000256" key="2">
    <source>
        <dbReference type="ARBA" id="ARBA00012493"/>
    </source>
</evidence>
<evidence type="ECO:0000256" key="9">
    <source>
        <dbReference type="ARBA" id="ARBA00022895"/>
    </source>
</evidence>
<evidence type="ECO:0000256" key="3">
    <source>
        <dbReference type="ARBA" id="ARBA00016182"/>
    </source>
</evidence>